<dbReference type="GO" id="GO:0016491">
    <property type="term" value="F:oxidoreductase activity"/>
    <property type="evidence" value="ECO:0007669"/>
    <property type="project" value="UniProtKB-ARBA"/>
</dbReference>
<dbReference type="GO" id="GO:0046872">
    <property type="term" value="F:metal ion binding"/>
    <property type="evidence" value="ECO:0007669"/>
    <property type="project" value="UniProtKB-ARBA"/>
</dbReference>
<dbReference type="AlphaFoldDB" id="A0A5N6KZM1"/>
<dbReference type="Pfam" id="PF05721">
    <property type="entry name" value="PhyH"/>
    <property type="match status" value="1"/>
</dbReference>
<gene>
    <name evidence="2" type="ORF">FH972_024868</name>
</gene>
<comment type="cofactor">
    <cofactor evidence="1">
        <name>Fe cation</name>
        <dbReference type="ChEBI" id="CHEBI:24875"/>
    </cofactor>
</comment>
<comment type="caution">
    <text evidence="2">The sequence shown here is derived from an EMBL/GenBank/DDBJ whole genome shotgun (WGS) entry which is preliminary data.</text>
</comment>
<dbReference type="PANTHER" id="PTHR20883">
    <property type="entry name" value="PHYTANOYL-COA DIOXYGENASE DOMAIN CONTAINING 1"/>
    <property type="match status" value="1"/>
</dbReference>
<dbReference type="EMBL" id="VIBQ01000031">
    <property type="protein sequence ID" value="KAB8416348.1"/>
    <property type="molecule type" value="Genomic_DNA"/>
</dbReference>
<organism evidence="2 3">
    <name type="scientific">Carpinus fangiana</name>
    <dbReference type="NCBI Taxonomy" id="176857"/>
    <lineage>
        <taxon>Eukaryota</taxon>
        <taxon>Viridiplantae</taxon>
        <taxon>Streptophyta</taxon>
        <taxon>Embryophyta</taxon>
        <taxon>Tracheophyta</taxon>
        <taxon>Spermatophyta</taxon>
        <taxon>Magnoliopsida</taxon>
        <taxon>eudicotyledons</taxon>
        <taxon>Gunneridae</taxon>
        <taxon>Pentapetalae</taxon>
        <taxon>rosids</taxon>
        <taxon>fabids</taxon>
        <taxon>Fagales</taxon>
        <taxon>Betulaceae</taxon>
        <taxon>Carpinus</taxon>
    </lineage>
</organism>
<protein>
    <recommendedName>
        <fullName evidence="4">Fe2OG dioxygenase domain-containing protein</fullName>
    </recommendedName>
</protein>
<evidence type="ECO:0000256" key="1">
    <source>
        <dbReference type="ARBA" id="ARBA00001962"/>
    </source>
</evidence>
<evidence type="ECO:0000313" key="2">
    <source>
        <dbReference type="EMBL" id="KAB8416348.1"/>
    </source>
</evidence>
<dbReference type="SUPFAM" id="SSF51197">
    <property type="entry name" value="Clavaminate synthase-like"/>
    <property type="match status" value="1"/>
</dbReference>
<dbReference type="OrthoDB" id="445007at2759"/>
<keyword evidence="3" id="KW-1185">Reference proteome</keyword>
<proteinExistence type="predicted"/>
<dbReference type="InterPro" id="IPR008775">
    <property type="entry name" value="Phytyl_CoA_dOase-like"/>
</dbReference>
<name>A0A5N6KZM1_9ROSI</name>
<evidence type="ECO:0008006" key="4">
    <source>
        <dbReference type="Google" id="ProtNLM"/>
    </source>
</evidence>
<accession>A0A5N6KZM1</accession>
<reference evidence="2 3" key="1">
    <citation type="submission" date="2019-06" db="EMBL/GenBank/DDBJ databases">
        <title>A chromosomal-level reference genome of Carpinus fangiana (Coryloideae, Betulaceae).</title>
        <authorList>
            <person name="Yang X."/>
            <person name="Wang Z."/>
            <person name="Zhang L."/>
            <person name="Hao G."/>
            <person name="Liu J."/>
            <person name="Yang Y."/>
        </authorList>
    </citation>
    <scope>NUCLEOTIDE SEQUENCE [LARGE SCALE GENOMIC DNA]</scope>
    <source>
        <strain evidence="2">Cfa_2016G</strain>
        <tissue evidence="2">Leaf</tissue>
    </source>
</reference>
<sequence>MASPNKPLSGDQVDFYNEHGYLVLRNMLTHSETSELKEWAQEVHDMPATQDCPWMPYEEINARGERVLCRTENFADHHAGFNSLLRGDRLLAILGQLQGEDMLLFKEKINYKLAGSGGYSPHIDAVAYTHVKDVKHMTILLAVDRSNMENGGLEVVDASHNMDIPVRKADNILEPGWVASQKWEPVELEAGEFLIFGSYLAHRSAANTSSQDRKAVYATYNCASEGDLHHDYYVRRKELWPATHMMKPGEKYEKGALIHGFGSPMMSLSLGKPFEV</sequence>
<dbReference type="Gene3D" id="2.60.120.620">
    <property type="entry name" value="q2cbj1_9rhob like domain"/>
    <property type="match status" value="1"/>
</dbReference>
<evidence type="ECO:0000313" key="3">
    <source>
        <dbReference type="Proteomes" id="UP000327013"/>
    </source>
</evidence>
<dbReference type="PANTHER" id="PTHR20883:SF48">
    <property type="entry name" value="ECTOINE DIOXYGENASE"/>
    <property type="match status" value="1"/>
</dbReference>
<dbReference type="Proteomes" id="UP000327013">
    <property type="component" value="Unassembled WGS sequence"/>
</dbReference>